<dbReference type="KEGG" id="smon:AWR27_24710"/>
<dbReference type="EMBL" id="CP014263">
    <property type="protein sequence ID" value="AQG82214.1"/>
    <property type="molecule type" value="Genomic_DNA"/>
</dbReference>
<evidence type="ECO:0000313" key="2">
    <source>
        <dbReference type="EMBL" id="AQG82214.1"/>
    </source>
</evidence>
<gene>
    <name evidence="2" type="ORF">AWR27_24710</name>
</gene>
<protein>
    <recommendedName>
        <fullName evidence="4">DUF4199 domain-containing protein</fullName>
    </recommendedName>
</protein>
<sequence length="171" mass="18485">MNGQPTPARVALKWGLILGIALIVYSLALFLTDNVGNTGLGFISYALSIGGIILAMREFRTLNGGYMSYGEGLTVGTLTSGISGLLSSLFSTFYTTVIDTGVMERMADQTREKLEESGVSDEVIEQQMEFVKMFQSPGLLFVFGVIGSIVLGLIFSLIIAAFMKKTKENPF</sequence>
<dbReference type="STRING" id="1178516.AWR27_24710"/>
<dbReference type="AlphaFoldDB" id="A0A1P9X3K0"/>
<dbReference type="Pfam" id="PF13858">
    <property type="entry name" value="DUF4199"/>
    <property type="match status" value="1"/>
</dbReference>
<name>A0A1P9X3K0_9BACT</name>
<keyword evidence="3" id="KW-1185">Reference proteome</keyword>
<dbReference type="OrthoDB" id="1122768at2"/>
<accession>A0A1P9X3K0</accession>
<keyword evidence="1" id="KW-0812">Transmembrane</keyword>
<evidence type="ECO:0000313" key="3">
    <source>
        <dbReference type="Proteomes" id="UP000187941"/>
    </source>
</evidence>
<organism evidence="2 3">
    <name type="scientific">Spirosoma montaniterrae</name>
    <dbReference type="NCBI Taxonomy" id="1178516"/>
    <lineage>
        <taxon>Bacteria</taxon>
        <taxon>Pseudomonadati</taxon>
        <taxon>Bacteroidota</taxon>
        <taxon>Cytophagia</taxon>
        <taxon>Cytophagales</taxon>
        <taxon>Cytophagaceae</taxon>
        <taxon>Spirosoma</taxon>
    </lineage>
</organism>
<feature type="transmembrane region" description="Helical" evidence="1">
    <location>
        <begin position="38"/>
        <end position="56"/>
    </location>
</feature>
<feature type="transmembrane region" description="Helical" evidence="1">
    <location>
        <begin position="12"/>
        <end position="32"/>
    </location>
</feature>
<dbReference type="RefSeq" id="WP_077133689.1">
    <property type="nucleotide sequence ID" value="NZ_CP014263.1"/>
</dbReference>
<dbReference type="Proteomes" id="UP000187941">
    <property type="component" value="Chromosome"/>
</dbReference>
<feature type="transmembrane region" description="Helical" evidence="1">
    <location>
        <begin position="138"/>
        <end position="163"/>
    </location>
</feature>
<reference evidence="2 3" key="1">
    <citation type="submission" date="2016-01" db="EMBL/GenBank/DDBJ databases">
        <authorList>
            <person name="Oliw E.H."/>
        </authorList>
    </citation>
    <scope>NUCLEOTIDE SEQUENCE [LARGE SCALE GENOMIC DNA]</scope>
    <source>
        <strain evidence="2 3">DY10</strain>
    </source>
</reference>
<proteinExistence type="predicted"/>
<evidence type="ECO:0000256" key="1">
    <source>
        <dbReference type="SAM" id="Phobius"/>
    </source>
</evidence>
<evidence type="ECO:0008006" key="4">
    <source>
        <dbReference type="Google" id="ProtNLM"/>
    </source>
</evidence>
<keyword evidence="1" id="KW-1133">Transmembrane helix</keyword>
<feature type="transmembrane region" description="Helical" evidence="1">
    <location>
        <begin position="68"/>
        <end position="94"/>
    </location>
</feature>
<dbReference type="InterPro" id="IPR025250">
    <property type="entry name" value="DUF4199"/>
</dbReference>
<keyword evidence="1" id="KW-0472">Membrane</keyword>